<feature type="transmembrane region" description="Helical" evidence="1">
    <location>
        <begin position="78"/>
        <end position="99"/>
    </location>
</feature>
<dbReference type="EMBL" id="MHCT01000025">
    <property type="protein sequence ID" value="OGY25639.1"/>
    <property type="molecule type" value="Genomic_DNA"/>
</dbReference>
<gene>
    <name evidence="2" type="ORF">A2Z24_00575</name>
</gene>
<protein>
    <submittedName>
        <fullName evidence="2">Uncharacterized protein</fullName>
    </submittedName>
</protein>
<feature type="transmembrane region" description="Helical" evidence="1">
    <location>
        <begin position="46"/>
        <end position="71"/>
    </location>
</feature>
<dbReference type="STRING" id="1802597.A2Z24_00575"/>
<keyword evidence="1" id="KW-0472">Membrane</keyword>
<comment type="caution">
    <text evidence="2">The sequence shown here is derived from an EMBL/GenBank/DDBJ whole genome shotgun (WGS) entry which is preliminary data.</text>
</comment>
<keyword evidence="1" id="KW-1133">Transmembrane helix</keyword>
<reference evidence="2 3" key="1">
    <citation type="journal article" date="2016" name="Nat. Commun.">
        <title>Thousands of microbial genomes shed light on interconnected biogeochemical processes in an aquifer system.</title>
        <authorList>
            <person name="Anantharaman K."/>
            <person name="Brown C.T."/>
            <person name="Hug L.A."/>
            <person name="Sharon I."/>
            <person name="Castelle C.J."/>
            <person name="Probst A.J."/>
            <person name="Thomas B.C."/>
            <person name="Singh A."/>
            <person name="Wilkins M.J."/>
            <person name="Karaoz U."/>
            <person name="Brodie E.L."/>
            <person name="Williams K.H."/>
            <person name="Hubbard S.S."/>
            <person name="Banfield J.F."/>
        </authorList>
    </citation>
    <scope>NUCLEOTIDE SEQUENCE [LARGE SCALE GENOMIC DNA]</scope>
</reference>
<dbReference type="AlphaFoldDB" id="A0A1G1WD71"/>
<evidence type="ECO:0000313" key="2">
    <source>
        <dbReference type="EMBL" id="OGY25639.1"/>
    </source>
</evidence>
<name>A0A1G1WD71_9BACT</name>
<evidence type="ECO:0000256" key="1">
    <source>
        <dbReference type="SAM" id="Phobius"/>
    </source>
</evidence>
<keyword evidence="1" id="KW-0812">Transmembrane</keyword>
<dbReference type="Proteomes" id="UP000177588">
    <property type="component" value="Unassembled WGS sequence"/>
</dbReference>
<proteinExistence type="predicted"/>
<organism evidence="2 3">
    <name type="scientific">Candidatus Woykebacteria bacterium RBG_16_44_10</name>
    <dbReference type="NCBI Taxonomy" id="1802597"/>
    <lineage>
        <taxon>Bacteria</taxon>
        <taxon>Candidatus Woykeibacteriota</taxon>
    </lineage>
</organism>
<accession>A0A1G1WD71</accession>
<sequence>MSFLPKTKLGKWSVGLIVAFFLLLATGMFVVSVLGQEGGETFFDNLWISIPMLGAGAAAITAFFTGIIAIVRNKERSVFVFVSSLIGLLVLFFVLGEVFSPH</sequence>
<evidence type="ECO:0000313" key="3">
    <source>
        <dbReference type="Proteomes" id="UP000177588"/>
    </source>
</evidence>
<feature type="transmembrane region" description="Helical" evidence="1">
    <location>
        <begin position="12"/>
        <end position="34"/>
    </location>
</feature>